<reference evidence="1" key="1">
    <citation type="journal article" date="2015" name="ISME J.">
        <title>Draft Genome Sequence of Streptomyces incarnatus NRRL8089, which Produces the Nucleoside Antibiotic Sinefungin.</title>
        <authorList>
            <person name="Oshima K."/>
            <person name="Hattori M."/>
            <person name="Shimizu H."/>
            <person name="Fukuda K."/>
            <person name="Nemoto M."/>
            <person name="Inagaki K."/>
            <person name="Tamura T."/>
        </authorList>
    </citation>
    <scope>NUCLEOTIDE SEQUENCE</scope>
    <source>
        <strain evidence="1">FACHB-1375</strain>
    </source>
</reference>
<dbReference type="InterPro" id="IPR036291">
    <property type="entry name" value="NAD(P)-bd_dom_sf"/>
</dbReference>
<accession>A0A926VA75</accession>
<dbReference type="EMBL" id="JACJPW010000005">
    <property type="protein sequence ID" value="MBD2180103.1"/>
    <property type="molecule type" value="Genomic_DNA"/>
</dbReference>
<dbReference type="RefSeq" id="WP_190461963.1">
    <property type="nucleotide sequence ID" value="NZ_JACJPW010000005.1"/>
</dbReference>
<evidence type="ECO:0000313" key="1">
    <source>
        <dbReference type="EMBL" id="MBD2180103.1"/>
    </source>
</evidence>
<protein>
    <submittedName>
        <fullName evidence="1">Pyridine nucleotide transhydrogenase</fullName>
    </submittedName>
</protein>
<organism evidence="1 2">
    <name type="scientific">Aerosakkonema funiforme FACHB-1375</name>
    <dbReference type="NCBI Taxonomy" id="2949571"/>
    <lineage>
        <taxon>Bacteria</taxon>
        <taxon>Bacillati</taxon>
        <taxon>Cyanobacteriota</taxon>
        <taxon>Cyanophyceae</taxon>
        <taxon>Oscillatoriophycideae</taxon>
        <taxon>Aerosakkonematales</taxon>
        <taxon>Aerosakkonemataceae</taxon>
        <taxon>Aerosakkonema</taxon>
    </lineage>
</organism>
<dbReference type="AlphaFoldDB" id="A0A926VA75"/>
<comment type="caution">
    <text evidence="1">The sequence shown here is derived from an EMBL/GenBank/DDBJ whole genome shotgun (WGS) entry which is preliminary data.</text>
</comment>
<dbReference type="Gene3D" id="3.40.50.720">
    <property type="entry name" value="NAD(P)-binding Rossmann-like Domain"/>
    <property type="match status" value="1"/>
</dbReference>
<gene>
    <name evidence="1" type="ORF">H6G03_03055</name>
</gene>
<dbReference type="SUPFAM" id="SSF51735">
    <property type="entry name" value="NAD(P)-binding Rossmann-fold domains"/>
    <property type="match status" value="1"/>
</dbReference>
<dbReference type="Proteomes" id="UP000641646">
    <property type="component" value="Unassembled WGS sequence"/>
</dbReference>
<name>A0A926VA75_9CYAN</name>
<proteinExistence type="predicted"/>
<reference evidence="1" key="2">
    <citation type="submission" date="2020-08" db="EMBL/GenBank/DDBJ databases">
        <authorList>
            <person name="Chen M."/>
            <person name="Teng W."/>
            <person name="Zhao L."/>
            <person name="Hu C."/>
            <person name="Zhou Y."/>
            <person name="Han B."/>
            <person name="Song L."/>
            <person name="Shu W."/>
        </authorList>
    </citation>
    <scope>NUCLEOTIDE SEQUENCE</scope>
    <source>
        <strain evidence="1">FACHB-1375</strain>
    </source>
</reference>
<keyword evidence="2" id="KW-1185">Reference proteome</keyword>
<evidence type="ECO:0000313" key="2">
    <source>
        <dbReference type="Proteomes" id="UP000641646"/>
    </source>
</evidence>
<sequence length="257" mass="29197">MRNALIGYTGFVGGNLISQHQFDDLYNSKNIESIADKNFDFLVCSGAPAVKWLANKEPVKDAENLARLMNCLSQVSAKKVVLISTVDVYPVPIEVDEATEIDTQDLHPYGKHRLQLEQFVTERFDTLVVRLPGLFGDGLKKNIVYDFIHNNNVDQIHKDNIFQFYNLAHLWQDIQTALANNLKLVNLATEPTSVAEVAKKVFEIDFVNETHNRPVKYDMRTKYADMFGESGVYAYTKNTVLTEMKQFVLQQSSVVKS</sequence>